<evidence type="ECO:0000256" key="6">
    <source>
        <dbReference type="ARBA" id="ARBA00022670"/>
    </source>
</evidence>
<evidence type="ECO:0000256" key="7">
    <source>
        <dbReference type="ARBA" id="ARBA00022723"/>
    </source>
</evidence>
<dbReference type="EC" id="3.4.11.2" evidence="4"/>
<sequence length="501" mass="54240">MRKRAIASAASALALLLAIPAAAAEPTPGAPGIGDPYYPTYGNSGYRVSHYDLRLRYQPKTDALSGTATLLATATQDLSGFDLDFSLGVQDVRVDGHKAAFSEDPAAHKLRITPAKPLAKGSDVTIVVRYSGVPSKVVVNGFTAWQRTPDGAVAADEPESAWWWFPSNDHPSDKATFDVSVAVPDGTQAISNGLPATPSSQAGWTRYSWRQNKPQATYLATLAVGKFDITTGTTDGGVPVINAYSKDLGDNAAAARASVERTGEVIDWESSIFGRYPFDSVGGYVPNTTTHYALETQTRPYYSPADFAKGSNVSVVVHELAHQWFGDDVSLERWQDIWLNEGFASYAQWLWSEHVGEGTTQELADYVYSSHPANDPFWTVKPGDPGADKQFDAAVYDRGAEALQALRNTVGDKAFFSILRTWTATHAYGNARIADFQKLAEKISGKKLGDFFTTWLYTPARPATATAAKAGLRAAVSPHQPKSWKQIHQATAAEHPAHPTR</sequence>
<accession>F8JTB5</accession>
<dbReference type="GO" id="GO:0008270">
    <property type="term" value="F:zinc ion binding"/>
    <property type="evidence" value="ECO:0007669"/>
    <property type="project" value="InterPro"/>
</dbReference>
<evidence type="ECO:0000313" key="17">
    <source>
        <dbReference type="EMBL" id="AEW94264.1"/>
    </source>
</evidence>
<dbReference type="PANTHER" id="PTHR11533:SF297">
    <property type="entry name" value="AMINOPEPTIDASE N"/>
    <property type="match status" value="1"/>
</dbReference>
<gene>
    <name evidence="17" type="ordered locus">SCATT_18930</name>
</gene>
<dbReference type="InterPro" id="IPR050344">
    <property type="entry name" value="Peptidase_M1_aminopeptidases"/>
</dbReference>
<keyword evidence="7" id="KW-0479">Metal-binding</keyword>
<feature type="chain" id="PRO_5003373546" description="Aminopeptidase N" evidence="14">
    <location>
        <begin position="24"/>
        <end position="501"/>
    </location>
</feature>
<dbReference type="CDD" id="cd09603">
    <property type="entry name" value="M1_APN_like"/>
    <property type="match status" value="1"/>
</dbReference>
<evidence type="ECO:0000256" key="9">
    <source>
        <dbReference type="ARBA" id="ARBA00022833"/>
    </source>
</evidence>
<dbReference type="KEGG" id="scy:SCATT_18930"/>
<keyword evidence="10" id="KW-0482">Metalloprotease</keyword>
<evidence type="ECO:0000259" key="16">
    <source>
        <dbReference type="Pfam" id="PF17900"/>
    </source>
</evidence>
<dbReference type="PRINTS" id="PR00756">
    <property type="entry name" value="ALADIPTASE"/>
</dbReference>
<dbReference type="Proteomes" id="UP000007842">
    <property type="component" value="Chromosome"/>
</dbReference>
<name>F8JTB5_STREN</name>
<evidence type="ECO:0000256" key="14">
    <source>
        <dbReference type="SAM" id="SignalP"/>
    </source>
</evidence>
<evidence type="ECO:0000256" key="12">
    <source>
        <dbReference type="ARBA" id="ARBA00031533"/>
    </source>
</evidence>
<evidence type="ECO:0000256" key="4">
    <source>
        <dbReference type="ARBA" id="ARBA00012564"/>
    </source>
</evidence>
<protein>
    <recommendedName>
        <fullName evidence="5">Aminopeptidase N</fullName>
        <ecNumber evidence="4">3.4.11.2</ecNumber>
    </recommendedName>
    <alternativeName>
        <fullName evidence="11">Alanine aminopeptidase</fullName>
    </alternativeName>
    <alternativeName>
        <fullName evidence="12">Lysyl aminopeptidase</fullName>
    </alternativeName>
</protein>
<dbReference type="Gene3D" id="1.10.390.10">
    <property type="entry name" value="Neutral Protease Domain 2"/>
    <property type="match status" value="1"/>
</dbReference>
<evidence type="ECO:0000256" key="13">
    <source>
        <dbReference type="SAM" id="MobiDB-lite"/>
    </source>
</evidence>
<accession>G8WTR9</accession>
<evidence type="ECO:0000256" key="3">
    <source>
        <dbReference type="ARBA" id="ARBA00010136"/>
    </source>
</evidence>
<dbReference type="InterPro" id="IPR045357">
    <property type="entry name" value="Aminopeptidase_N-like_N"/>
</dbReference>
<dbReference type="AlphaFoldDB" id="F8JTB5"/>
<dbReference type="InterPro" id="IPR042097">
    <property type="entry name" value="Aminopeptidase_N-like_N_sf"/>
</dbReference>
<comment type="similarity">
    <text evidence="3">Belongs to the peptidase M1 family.</text>
</comment>
<dbReference type="Pfam" id="PF17900">
    <property type="entry name" value="Peptidase_M1_N"/>
    <property type="match status" value="1"/>
</dbReference>
<comment type="catalytic activity">
    <reaction evidence="1">
        <text>Release of an N-terminal amino acid, Xaa-|-Yaa- from a peptide, amide or arylamide. Xaa is preferably Ala, but may be most amino acids including Pro (slow action). When a terminal hydrophobic residue is followed by a prolyl residue, the two may be released as an intact Xaa-Pro dipeptide.</text>
        <dbReference type="EC" id="3.4.11.2"/>
    </reaction>
</comment>
<dbReference type="GO" id="GO:0016285">
    <property type="term" value="F:alanyl aminopeptidase activity"/>
    <property type="evidence" value="ECO:0007669"/>
    <property type="project" value="UniProtKB-EC"/>
</dbReference>
<dbReference type="PATRIC" id="fig|1003195.11.peg.3434"/>
<dbReference type="RefSeq" id="WP_014142657.1">
    <property type="nucleotide sequence ID" value="NC_016111.1"/>
</dbReference>
<keyword evidence="9" id="KW-0862">Zinc</keyword>
<proteinExistence type="inferred from homology"/>
<evidence type="ECO:0000259" key="15">
    <source>
        <dbReference type="Pfam" id="PF01433"/>
    </source>
</evidence>
<keyword evidence="18" id="KW-1185">Reference proteome</keyword>
<dbReference type="GO" id="GO:0006508">
    <property type="term" value="P:proteolysis"/>
    <property type="evidence" value="ECO:0007669"/>
    <property type="project" value="UniProtKB-KW"/>
</dbReference>
<dbReference type="MEROPS" id="M01.032"/>
<dbReference type="InterPro" id="IPR027268">
    <property type="entry name" value="Peptidase_M4/M1_CTD_sf"/>
</dbReference>
<evidence type="ECO:0000313" key="18">
    <source>
        <dbReference type="Proteomes" id="UP000007842"/>
    </source>
</evidence>
<comment type="cofactor">
    <cofactor evidence="2">
        <name>Zn(2+)</name>
        <dbReference type="ChEBI" id="CHEBI:29105"/>
    </cofactor>
</comment>
<organism evidence="17 18">
    <name type="scientific">Streptantibioticus cattleyicolor (strain ATCC 35852 / DSM 46488 / JCM 4925 / NBRC 14057 / NRRL 8057)</name>
    <name type="common">Streptomyces cattleya</name>
    <dbReference type="NCBI Taxonomy" id="1003195"/>
    <lineage>
        <taxon>Bacteria</taxon>
        <taxon>Bacillati</taxon>
        <taxon>Actinomycetota</taxon>
        <taxon>Actinomycetes</taxon>
        <taxon>Kitasatosporales</taxon>
        <taxon>Streptomycetaceae</taxon>
        <taxon>Streptantibioticus</taxon>
    </lineage>
</organism>
<keyword evidence="8" id="KW-0378">Hydrolase</keyword>
<dbReference type="SUPFAM" id="SSF63737">
    <property type="entry name" value="Leukotriene A4 hydrolase N-terminal domain"/>
    <property type="match status" value="1"/>
</dbReference>
<evidence type="ECO:0000256" key="2">
    <source>
        <dbReference type="ARBA" id="ARBA00001947"/>
    </source>
</evidence>
<dbReference type="GO" id="GO:0008237">
    <property type="term" value="F:metallopeptidase activity"/>
    <property type="evidence" value="ECO:0007669"/>
    <property type="project" value="UniProtKB-KW"/>
</dbReference>
<reference evidence="18" key="1">
    <citation type="submission" date="2011-12" db="EMBL/GenBank/DDBJ databases">
        <title>Complete genome sequence of Streptomyces cattleya strain DSM 46488.</title>
        <authorList>
            <person name="Ou H.-Y."/>
            <person name="Li P."/>
            <person name="Zhao C."/>
            <person name="O'Hagan D."/>
            <person name="Deng Z."/>
        </authorList>
    </citation>
    <scope>NUCLEOTIDE SEQUENCE [LARGE SCALE GENOMIC DNA]</scope>
    <source>
        <strain evidence="18">ATCC 35852 / DSM 46488 / JCM 4925 / NBRC 14057 / NRRL 8057</strain>
    </source>
</reference>
<feature type="region of interest" description="Disordered" evidence="13">
    <location>
        <begin position="478"/>
        <end position="501"/>
    </location>
</feature>
<evidence type="ECO:0000256" key="5">
    <source>
        <dbReference type="ARBA" id="ARBA00015611"/>
    </source>
</evidence>
<dbReference type="KEGG" id="sct:SCAT_1900"/>
<keyword evidence="6" id="KW-0645">Protease</keyword>
<dbReference type="Pfam" id="PF01433">
    <property type="entry name" value="Peptidase_M1"/>
    <property type="match status" value="1"/>
</dbReference>
<dbReference type="STRING" id="1003195.SCATT_18930"/>
<feature type="signal peptide" evidence="14">
    <location>
        <begin position="1"/>
        <end position="23"/>
    </location>
</feature>
<dbReference type="Gene3D" id="2.60.40.1730">
    <property type="entry name" value="tricorn interacting facor f3 domain"/>
    <property type="match status" value="1"/>
</dbReference>
<feature type="domain" description="Aminopeptidase N-like N-terminal" evidence="16">
    <location>
        <begin position="49"/>
        <end position="219"/>
    </location>
</feature>
<feature type="domain" description="Peptidase M1 membrane alanine aminopeptidase" evidence="15">
    <location>
        <begin position="309"/>
        <end position="455"/>
    </location>
</feature>
<dbReference type="PANTHER" id="PTHR11533">
    <property type="entry name" value="PROTEASE M1 ZINC METALLOPROTEASE"/>
    <property type="match status" value="1"/>
</dbReference>
<dbReference type="InterPro" id="IPR014782">
    <property type="entry name" value="Peptidase_M1_dom"/>
</dbReference>
<dbReference type="HOGENOM" id="CLU_014298_2_0_11"/>
<dbReference type="OrthoDB" id="100605at2"/>
<dbReference type="SUPFAM" id="SSF55486">
    <property type="entry name" value="Metalloproteases ('zincins'), catalytic domain"/>
    <property type="match status" value="1"/>
</dbReference>
<evidence type="ECO:0000256" key="8">
    <source>
        <dbReference type="ARBA" id="ARBA00022801"/>
    </source>
</evidence>
<dbReference type="EMBL" id="CP003219">
    <property type="protein sequence ID" value="AEW94264.1"/>
    <property type="molecule type" value="Genomic_DNA"/>
</dbReference>
<evidence type="ECO:0000256" key="10">
    <source>
        <dbReference type="ARBA" id="ARBA00023049"/>
    </source>
</evidence>
<evidence type="ECO:0000256" key="1">
    <source>
        <dbReference type="ARBA" id="ARBA00000098"/>
    </source>
</evidence>
<dbReference type="eggNOG" id="COG0308">
    <property type="taxonomic scope" value="Bacteria"/>
</dbReference>
<keyword evidence="14" id="KW-0732">Signal</keyword>
<dbReference type="InterPro" id="IPR001930">
    <property type="entry name" value="Peptidase_M1"/>
</dbReference>
<evidence type="ECO:0000256" key="11">
    <source>
        <dbReference type="ARBA" id="ARBA00029811"/>
    </source>
</evidence>